<keyword evidence="1" id="KW-0472">Membrane</keyword>
<evidence type="ECO:0000313" key="2">
    <source>
        <dbReference type="EnsemblMetazoa" id="ENSAATROPP007929"/>
    </source>
</evidence>
<sequence length="40" mass="4808">MFPYFHRNILQTNTIKFWQRMIFSSPVVGFVYVVIQSNVV</sequence>
<protein>
    <submittedName>
        <fullName evidence="2">Uncharacterized protein</fullName>
    </submittedName>
</protein>
<dbReference type="Proteomes" id="UP000075880">
    <property type="component" value="Unassembled WGS sequence"/>
</dbReference>
<accession>A0AAG5DAT1</accession>
<reference evidence="2" key="1">
    <citation type="submission" date="2024-04" db="UniProtKB">
        <authorList>
            <consortium name="EnsemblMetazoa"/>
        </authorList>
    </citation>
    <scope>IDENTIFICATION</scope>
    <source>
        <strain evidence="2">EBRO</strain>
    </source>
</reference>
<evidence type="ECO:0000256" key="1">
    <source>
        <dbReference type="SAM" id="Phobius"/>
    </source>
</evidence>
<name>A0AAG5DAT1_ANOAO</name>
<keyword evidence="3" id="KW-1185">Reference proteome</keyword>
<dbReference type="AlphaFoldDB" id="A0AAG5DAT1"/>
<keyword evidence="1" id="KW-1133">Transmembrane helix</keyword>
<keyword evidence="1" id="KW-0812">Transmembrane</keyword>
<organism evidence="2 3">
    <name type="scientific">Anopheles atroparvus</name>
    <name type="common">European mosquito</name>
    <dbReference type="NCBI Taxonomy" id="41427"/>
    <lineage>
        <taxon>Eukaryota</taxon>
        <taxon>Metazoa</taxon>
        <taxon>Ecdysozoa</taxon>
        <taxon>Arthropoda</taxon>
        <taxon>Hexapoda</taxon>
        <taxon>Insecta</taxon>
        <taxon>Pterygota</taxon>
        <taxon>Neoptera</taxon>
        <taxon>Endopterygota</taxon>
        <taxon>Diptera</taxon>
        <taxon>Nematocera</taxon>
        <taxon>Culicoidea</taxon>
        <taxon>Culicidae</taxon>
        <taxon>Anophelinae</taxon>
        <taxon>Anopheles</taxon>
    </lineage>
</organism>
<proteinExistence type="predicted"/>
<feature type="transmembrane region" description="Helical" evidence="1">
    <location>
        <begin position="21"/>
        <end position="39"/>
    </location>
</feature>
<dbReference type="EnsemblMetazoa" id="ENSAATROPT008788">
    <property type="protein sequence ID" value="ENSAATROPP007929"/>
    <property type="gene ID" value="ENSAATROPG007161"/>
</dbReference>
<evidence type="ECO:0000313" key="3">
    <source>
        <dbReference type="Proteomes" id="UP000075880"/>
    </source>
</evidence>